<dbReference type="InterPro" id="IPR013057">
    <property type="entry name" value="AA_transpt_TM"/>
</dbReference>
<evidence type="ECO:0000256" key="3">
    <source>
        <dbReference type="ARBA" id="ARBA00022692"/>
    </source>
</evidence>
<dbReference type="EnsemblPlants" id="Pp3c12_5490V3.1">
    <property type="protein sequence ID" value="Pp3c12_5490V3.1"/>
    <property type="gene ID" value="Pp3c12_5490"/>
</dbReference>
<dbReference type="GO" id="GO:0016020">
    <property type="term" value="C:membrane"/>
    <property type="evidence" value="ECO:0000318"/>
    <property type="project" value="GO_Central"/>
</dbReference>
<keyword evidence="11" id="KW-1185">Reference proteome</keyword>
<evidence type="ECO:0000256" key="7">
    <source>
        <dbReference type="SAM" id="Phobius"/>
    </source>
</evidence>
<dbReference type="Gramene" id="Pp3c12_5490V3.1">
    <property type="protein sequence ID" value="Pp3c12_5490V3.1"/>
    <property type="gene ID" value="Pp3c12_5490"/>
</dbReference>
<feature type="transmembrane region" description="Helical" evidence="7">
    <location>
        <begin position="134"/>
        <end position="155"/>
    </location>
</feature>
<evidence type="ECO:0000256" key="2">
    <source>
        <dbReference type="ARBA" id="ARBA00022448"/>
    </source>
</evidence>
<comment type="subcellular location">
    <subcellularLocation>
        <location evidence="1">Membrane</location>
    </subcellularLocation>
</comment>
<reference evidence="9 11" key="2">
    <citation type="journal article" date="2018" name="Plant J.">
        <title>The Physcomitrella patens chromosome-scale assembly reveals moss genome structure and evolution.</title>
        <authorList>
            <person name="Lang D."/>
            <person name="Ullrich K.K."/>
            <person name="Murat F."/>
            <person name="Fuchs J."/>
            <person name="Jenkins J."/>
            <person name="Haas F.B."/>
            <person name="Piednoel M."/>
            <person name="Gundlach H."/>
            <person name="Van Bel M."/>
            <person name="Meyberg R."/>
            <person name="Vives C."/>
            <person name="Morata J."/>
            <person name="Symeonidi A."/>
            <person name="Hiss M."/>
            <person name="Muchero W."/>
            <person name="Kamisugi Y."/>
            <person name="Saleh O."/>
            <person name="Blanc G."/>
            <person name="Decker E.L."/>
            <person name="van Gessel N."/>
            <person name="Grimwood J."/>
            <person name="Hayes R.D."/>
            <person name="Graham S.W."/>
            <person name="Gunter L.E."/>
            <person name="McDaniel S.F."/>
            <person name="Hoernstein S.N.W."/>
            <person name="Larsson A."/>
            <person name="Li F.W."/>
            <person name="Perroud P.F."/>
            <person name="Phillips J."/>
            <person name="Ranjan P."/>
            <person name="Rokshar D.S."/>
            <person name="Rothfels C.J."/>
            <person name="Schneider L."/>
            <person name="Shu S."/>
            <person name="Stevenson D.W."/>
            <person name="Thummler F."/>
            <person name="Tillich M."/>
            <person name="Villarreal Aguilar J.C."/>
            <person name="Widiez T."/>
            <person name="Wong G.K."/>
            <person name="Wymore A."/>
            <person name="Zhang Y."/>
            <person name="Zimmer A.D."/>
            <person name="Quatrano R.S."/>
            <person name="Mayer K.F.X."/>
            <person name="Goodstein D."/>
            <person name="Casacuberta J.M."/>
            <person name="Vandepoele K."/>
            <person name="Reski R."/>
            <person name="Cuming A.C."/>
            <person name="Tuskan G.A."/>
            <person name="Maumus F."/>
            <person name="Salse J."/>
            <person name="Schmutz J."/>
            <person name="Rensing S.A."/>
        </authorList>
    </citation>
    <scope>NUCLEOTIDE SEQUENCE [LARGE SCALE GENOMIC DNA]</scope>
    <source>
        <strain evidence="10 11">cv. Gransden 2004</strain>
    </source>
</reference>
<name>A9S8E9_PHYPA</name>
<gene>
    <name evidence="10" type="primary">LOC112289353</name>
    <name evidence="9" type="ORF">PHYPA_015856</name>
</gene>
<proteinExistence type="predicted"/>
<dbReference type="Pfam" id="PF01490">
    <property type="entry name" value="Aa_trans"/>
    <property type="match status" value="1"/>
</dbReference>
<evidence type="ECO:0000256" key="1">
    <source>
        <dbReference type="ARBA" id="ARBA00004370"/>
    </source>
</evidence>
<keyword evidence="4" id="KW-0029">Amino-acid transport</keyword>
<dbReference type="GO" id="GO:0015171">
    <property type="term" value="F:amino acid transmembrane transporter activity"/>
    <property type="evidence" value="ECO:0000318"/>
    <property type="project" value="GO_Central"/>
</dbReference>
<dbReference type="AlphaFoldDB" id="A9S8E9"/>
<keyword evidence="2" id="KW-0813">Transport</keyword>
<dbReference type="OrthoDB" id="40134at2759"/>
<dbReference type="STRING" id="3218.A9S8E9"/>
<evidence type="ECO:0000313" key="9">
    <source>
        <dbReference type="EMBL" id="PNR43475.1"/>
    </source>
</evidence>
<evidence type="ECO:0000313" key="10">
    <source>
        <dbReference type="EnsemblPlants" id="Pp3c12_5490V3.1"/>
    </source>
</evidence>
<keyword evidence="6 7" id="KW-0472">Membrane</keyword>
<dbReference type="GeneID" id="112289353"/>
<feature type="transmembrane region" description="Helical" evidence="7">
    <location>
        <begin position="72"/>
        <end position="98"/>
    </location>
</feature>
<sequence length="467" mass="50590">MAAVDIHQESEVELGGKRRCSNGFGGWGLKGLLQPTSVVASASAFDAWLVAAAGQIGQVLVTLPYTMAQMGIALGVVAFILYGALGAWTVYLLVWLYLEHKARYAADGKVQPERHILQYHEIITGLTGKLGGNITYFFIVFTMFLICIVQLVASSSDLYYANDNLNKREWQYIVGAVAFLTVFVPDFKHFRLGSLIGVLTTSITSVYMLIAAISQGQGAGVTHSGVADKVEFFTGATVILSAFGGHGITIEILESMKRPASYKWVCIAVTVYALLVTVPSAIAVYWSAGDILLVRSNAFAVLPPSGWRTMAVASLVIHQAAGFVLFSHPVFLLCEKAVGVHTKAFFLRILARIPVVAAMCFFALLLPFFGPINSIIGAFGVAIGMYIIPSVAFLFTYRSSFARQNSAVRLPALLPSWKLLFLVNGTIIVWCLVIGVGFGGWACIVNLVRQINSFGLFDKCYQCPPNP</sequence>
<dbReference type="eggNOG" id="KOG1303">
    <property type="taxonomic scope" value="Eukaryota"/>
</dbReference>
<evidence type="ECO:0000256" key="5">
    <source>
        <dbReference type="ARBA" id="ARBA00022989"/>
    </source>
</evidence>
<dbReference type="HOGENOM" id="CLU_027994_2_0_1"/>
<dbReference type="Proteomes" id="UP000006727">
    <property type="component" value="Chromosome 12"/>
</dbReference>
<reference evidence="10" key="3">
    <citation type="submission" date="2020-12" db="UniProtKB">
        <authorList>
            <consortium name="EnsemblPlants"/>
        </authorList>
    </citation>
    <scope>IDENTIFICATION</scope>
</reference>
<dbReference type="PANTHER" id="PTHR48017">
    <property type="entry name" value="OS05G0424000 PROTEIN-RELATED"/>
    <property type="match status" value="1"/>
</dbReference>
<feature type="transmembrane region" description="Helical" evidence="7">
    <location>
        <begin position="345"/>
        <end position="369"/>
    </location>
</feature>
<evidence type="ECO:0000256" key="4">
    <source>
        <dbReference type="ARBA" id="ARBA00022970"/>
    </source>
</evidence>
<feature type="transmembrane region" description="Helical" evidence="7">
    <location>
        <begin position="419"/>
        <end position="442"/>
    </location>
</feature>
<evidence type="ECO:0000313" key="11">
    <source>
        <dbReference type="Proteomes" id="UP000006727"/>
    </source>
</evidence>
<feature type="transmembrane region" description="Helical" evidence="7">
    <location>
        <begin position="375"/>
        <end position="398"/>
    </location>
</feature>
<dbReference type="EMBL" id="ABEU02000012">
    <property type="protein sequence ID" value="PNR43475.1"/>
    <property type="molecule type" value="Genomic_DNA"/>
</dbReference>
<feature type="transmembrane region" description="Helical" evidence="7">
    <location>
        <begin position="194"/>
        <end position="213"/>
    </location>
</feature>
<dbReference type="EnsemblPlants" id="Pp3c12_5490V3.2">
    <property type="protein sequence ID" value="Pp3c12_5490V3.2"/>
    <property type="gene ID" value="Pp3c12_5490"/>
</dbReference>
<dbReference type="RefSeq" id="XP_024390274.1">
    <property type="nucleotide sequence ID" value="XM_024534506.2"/>
</dbReference>
<keyword evidence="5 7" id="KW-1133">Transmembrane helix</keyword>
<dbReference type="Gramene" id="Pp3c12_5490V3.2">
    <property type="protein sequence ID" value="Pp3c12_5490V3.2"/>
    <property type="gene ID" value="Pp3c12_5490"/>
</dbReference>
<accession>A9S8E9</accession>
<feature type="transmembrane region" description="Helical" evidence="7">
    <location>
        <begin position="265"/>
        <end position="287"/>
    </location>
</feature>
<dbReference type="GO" id="GO:0003333">
    <property type="term" value="P:amino acid transmembrane transport"/>
    <property type="evidence" value="ECO:0000318"/>
    <property type="project" value="GO_Central"/>
</dbReference>
<evidence type="ECO:0000259" key="8">
    <source>
        <dbReference type="Pfam" id="PF01490"/>
    </source>
</evidence>
<protein>
    <recommendedName>
        <fullName evidence="8">Amino acid transporter transmembrane domain-containing protein</fullName>
    </recommendedName>
</protein>
<feature type="transmembrane region" description="Helical" evidence="7">
    <location>
        <begin position="233"/>
        <end position="253"/>
    </location>
</feature>
<organism evidence="9">
    <name type="scientific">Physcomitrium patens</name>
    <name type="common">Spreading-leaved earth moss</name>
    <name type="synonym">Physcomitrella patens</name>
    <dbReference type="NCBI Taxonomy" id="3218"/>
    <lineage>
        <taxon>Eukaryota</taxon>
        <taxon>Viridiplantae</taxon>
        <taxon>Streptophyta</taxon>
        <taxon>Embryophyta</taxon>
        <taxon>Bryophyta</taxon>
        <taxon>Bryophytina</taxon>
        <taxon>Bryopsida</taxon>
        <taxon>Funariidae</taxon>
        <taxon>Funariales</taxon>
        <taxon>Funariaceae</taxon>
        <taxon>Physcomitrium</taxon>
    </lineage>
</organism>
<feature type="transmembrane region" description="Helical" evidence="7">
    <location>
        <begin position="307"/>
        <end position="333"/>
    </location>
</feature>
<evidence type="ECO:0000256" key="6">
    <source>
        <dbReference type="ARBA" id="ARBA00023136"/>
    </source>
</evidence>
<dbReference type="KEGG" id="ppp:112289353"/>
<keyword evidence="3 7" id="KW-0812">Transmembrane</keyword>
<dbReference type="PaxDb" id="3218-PP1S56_28V6.1"/>
<dbReference type="RefSeq" id="XP_024390273.1">
    <property type="nucleotide sequence ID" value="XM_024534505.2"/>
</dbReference>
<reference evidence="9 11" key="1">
    <citation type="journal article" date="2008" name="Science">
        <title>The Physcomitrella genome reveals evolutionary insights into the conquest of land by plants.</title>
        <authorList>
            <person name="Rensing S."/>
            <person name="Lang D."/>
            <person name="Zimmer A."/>
            <person name="Terry A."/>
            <person name="Salamov A."/>
            <person name="Shapiro H."/>
            <person name="Nishiyama T."/>
            <person name="Perroud P.-F."/>
            <person name="Lindquist E."/>
            <person name="Kamisugi Y."/>
            <person name="Tanahashi T."/>
            <person name="Sakakibara K."/>
            <person name="Fujita T."/>
            <person name="Oishi K."/>
            <person name="Shin-I T."/>
            <person name="Kuroki Y."/>
            <person name="Toyoda A."/>
            <person name="Suzuki Y."/>
            <person name="Hashimoto A."/>
            <person name="Yamaguchi K."/>
            <person name="Sugano A."/>
            <person name="Kohara Y."/>
            <person name="Fujiyama A."/>
            <person name="Anterola A."/>
            <person name="Aoki S."/>
            <person name="Ashton N."/>
            <person name="Barbazuk W.B."/>
            <person name="Barker E."/>
            <person name="Bennetzen J."/>
            <person name="Bezanilla M."/>
            <person name="Blankenship R."/>
            <person name="Cho S.H."/>
            <person name="Dutcher S."/>
            <person name="Estelle M."/>
            <person name="Fawcett J.A."/>
            <person name="Gundlach H."/>
            <person name="Hanada K."/>
            <person name="Heyl A."/>
            <person name="Hicks K.A."/>
            <person name="Hugh J."/>
            <person name="Lohr M."/>
            <person name="Mayer K."/>
            <person name="Melkozernov A."/>
            <person name="Murata T."/>
            <person name="Nelson D."/>
            <person name="Pils B."/>
            <person name="Prigge M."/>
            <person name="Reiss B."/>
            <person name="Renner T."/>
            <person name="Rombauts S."/>
            <person name="Rushton P."/>
            <person name="Sanderfoot A."/>
            <person name="Schween G."/>
            <person name="Shiu S.-H."/>
            <person name="Stueber K."/>
            <person name="Theodoulou F.L."/>
            <person name="Tu H."/>
            <person name="Van de Peer Y."/>
            <person name="Verrier P.J."/>
            <person name="Waters E."/>
            <person name="Wood A."/>
            <person name="Yang L."/>
            <person name="Cove D."/>
            <person name="Cuming A."/>
            <person name="Hasebe M."/>
            <person name="Lucas S."/>
            <person name="Mishler D.B."/>
            <person name="Reski R."/>
            <person name="Grigoriev I."/>
            <person name="Quatrano R.S."/>
            <person name="Boore J.L."/>
        </authorList>
    </citation>
    <scope>NUCLEOTIDE SEQUENCE [LARGE SCALE GENOMIC DNA]</scope>
    <source>
        <strain evidence="10 11">cv. Gransden 2004</strain>
    </source>
</reference>
<feature type="transmembrane region" description="Helical" evidence="7">
    <location>
        <begin position="170"/>
        <end position="187"/>
    </location>
</feature>
<feature type="domain" description="Amino acid transporter transmembrane" evidence="8">
    <location>
        <begin position="42"/>
        <end position="433"/>
    </location>
</feature>